<evidence type="ECO:0000313" key="2">
    <source>
        <dbReference type="Proteomes" id="UP000634136"/>
    </source>
</evidence>
<name>A0A834WSZ9_9FABA</name>
<accession>A0A834WSZ9</accession>
<sequence>MGPTLAMPGHLLLVVYSETLMVPEFKVFLGLLGLGLPSRLSYGP</sequence>
<gene>
    <name evidence="1" type="ORF">G2W53_014211</name>
</gene>
<dbReference type="AlphaFoldDB" id="A0A834WSZ9"/>
<protein>
    <submittedName>
        <fullName evidence="1">Uncharacterized protein</fullName>
    </submittedName>
</protein>
<proteinExistence type="predicted"/>
<dbReference type="EMBL" id="JAAIUW010000005">
    <property type="protein sequence ID" value="KAF7831878.1"/>
    <property type="molecule type" value="Genomic_DNA"/>
</dbReference>
<keyword evidence="2" id="KW-1185">Reference proteome</keyword>
<comment type="caution">
    <text evidence="1">The sequence shown here is derived from an EMBL/GenBank/DDBJ whole genome shotgun (WGS) entry which is preliminary data.</text>
</comment>
<dbReference type="Proteomes" id="UP000634136">
    <property type="component" value="Unassembled WGS sequence"/>
</dbReference>
<reference evidence="1" key="1">
    <citation type="submission" date="2020-09" db="EMBL/GenBank/DDBJ databases">
        <title>Genome-Enabled Discovery of Anthraquinone Biosynthesis in Senna tora.</title>
        <authorList>
            <person name="Kang S.-H."/>
            <person name="Pandey R.P."/>
            <person name="Lee C.-M."/>
            <person name="Sim J.-S."/>
            <person name="Jeong J.-T."/>
            <person name="Choi B.-S."/>
            <person name="Jung M."/>
            <person name="Ginzburg D."/>
            <person name="Zhao K."/>
            <person name="Won S.Y."/>
            <person name="Oh T.-J."/>
            <person name="Yu Y."/>
            <person name="Kim N.-H."/>
            <person name="Lee O.R."/>
            <person name="Lee T.-H."/>
            <person name="Bashyal P."/>
            <person name="Kim T.-S."/>
            <person name="Lee W.-H."/>
            <person name="Kawkins C."/>
            <person name="Kim C.-K."/>
            <person name="Kim J.S."/>
            <person name="Ahn B.O."/>
            <person name="Rhee S.Y."/>
            <person name="Sohng J.K."/>
        </authorList>
    </citation>
    <scope>NUCLEOTIDE SEQUENCE</scope>
    <source>
        <tissue evidence="1">Leaf</tissue>
    </source>
</reference>
<evidence type="ECO:0000313" key="1">
    <source>
        <dbReference type="EMBL" id="KAF7831878.1"/>
    </source>
</evidence>
<organism evidence="1 2">
    <name type="scientific">Senna tora</name>
    <dbReference type="NCBI Taxonomy" id="362788"/>
    <lineage>
        <taxon>Eukaryota</taxon>
        <taxon>Viridiplantae</taxon>
        <taxon>Streptophyta</taxon>
        <taxon>Embryophyta</taxon>
        <taxon>Tracheophyta</taxon>
        <taxon>Spermatophyta</taxon>
        <taxon>Magnoliopsida</taxon>
        <taxon>eudicotyledons</taxon>
        <taxon>Gunneridae</taxon>
        <taxon>Pentapetalae</taxon>
        <taxon>rosids</taxon>
        <taxon>fabids</taxon>
        <taxon>Fabales</taxon>
        <taxon>Fabaceae</taxon>
        <taxon>Caesalpinioideae</taxon>
        <taxon>Cassia clade</taxon>
        <taxon>Senna</taxon>
    </lineage>
</organism>